<keyword evidence="3" id="KW-1185">Reference proteome</keyword>
<evidence type="ECO:0000313" key="3">
    <source>
        <dbReference type="Proteomes" id="UP001066276"/>
    </source>
</evidence>
<feature type="compositionally biased region" description="Low complexity" evidence="1">
    <location>
        <begin position="32"/>
        <end position="60"/>
    </location>
</feature>
<sequence length="146" mass="15102">MQVRPRRAPQSIPRHPRRWFRPAPRASVQPQGPTSGPAVPGSPGSSHRCDPSAADSAPRSPAGPPAPLGCSTVSHSRHLFTRARIARLHTGSADSTPLSPPGPDLSGVPPGIGFPPALPLLVLQCPQTHRVAVTATGVDRLSLPGG</sequence>
<comment type="caution">
    <text evidence="2">The sequence shown here is derived from an EMBL/GenBank/DDBJ whole genome shotgun (WGS) entry which is preliminary data.</text>
</comment>
<organism evidence="2 3">
    <name type="scientific">Pleurodeles waltl</name>
    <name type="common">Iberian ribbed newt</name>
    <dbReference type="NCBI Taxonomy" id="8319"/>
    <lineage>
        <taxon>Eukaryota</taxon>
        <taxon>Metazoa</taxon>
        <taxon>Chordata</taxon>
        <taxon>Craniata</taxon>
        <taxon>Vertebrata</taxon>
        <taxon>Euteleostomi</taxon>
        <taxon>Amphibia</taxon>
        <taxon>Batrachia</taxon>
        <taxon>Caudata</taxon>
        <taxon>Salamandroidea</taxon>
        <taxon>Salamandridae</taxon>
        <taxon>Pleurodelinae</taxon>
        <taxon>Pleurodeles</taxon>
    </lineage>
</organism>
<dbReference type="EMBL" id="JANPWB010000015">
    <property type="protein sequence ID" value="KAJ1089805.1"/>
    <property type="molecule type" value="Genomic_DNA"/>
</dbReference>
<feature type="region of interest" description="Disordered" evidence="1">
    <location>
        <begin position="86"/>
        <end position="110"/>
    </location>
</feature>
<feature type="region of interest" description="Disordered" evidence="1">
    <location>
        <begin position="1"/>
        <end position="74"/>
    </location>
</feature>
<evidence type="ECO:0000313" key="2">
    <source>
        <dbReference type="EMBL" id="KAJ1089805.1"/>
    </source>
</evidence>
<name>A0AAV7LDW8_PLEWA</name>
<dbReference type="AlphaFoldDB" id="A0AAV7LDW8"/>
<accession>A0AAV7LDW8</accession>
<evidence type="ECO:0000256" key="1">
    <source>
        <dbReference type="SAM" id="MobiDB-lite"/>
    </source>
</evidence>
<protein>
    <submittedName>
        <fullName evidence="2">Uncharacterized protein</fullName>
    </submittedName>
</protein>
<proteinExistence type="predicted"/>
<dbReference type="Proteomes" id="UP001066276">
    <property type="component" value="Chromosome 11"/>
</dbReference>
<reference evidence="2" key="1">
    <citation type="journal article" date="2022" name="bioRxiv">
        <title>Sequencing and chromosome-scale assembly of the giantPleurodeles waltlgenome.</title>
        <authorList>
            <person name="Brown T."/>
            <person name="Elewa A."/>
            <person name="Iarovenko S."/>
            <person name="Subramanian E."/>
            <person name="Araus A.J."/>
            <person name="Petzold A."/>
            <person name="Susuki M."/>
            <person name="Suzuki K.-i.T."/>
            <person name="Hayashi T."/>
            <person name="Toyoda A."/>
            <person name="Oliveira C."/>
            <person name="Osipova E."/>
            <person name="Leigh N.D."/>
            <person name="Simon A."/>
            <person name="Yun M.H."/>
        </authorList>
    </citation>
    <scope>NUCLEOTIDE SEQUENCE</scope>
    <source>
        <strain evidence="2">20211129_DDA</strain>
        <tissue evidence="2">Liver</tissue>
    </source>
</reference>
<gene>
    <name evidence="2" type="ORF">NDU88_002949</name>
</gene>